<dbReference type="InterPro" id="IPR018289">
    <property type="entry name" value="MULE_transposase_dom"/>
</dbReference>
<keyword evidence="1" id="KW-0479">Metal-binding</keyword>
<dbReference type="PANTHER" id="PTHR31973">
    <property type="entry name" value="POLYPROTEIN, PUTATIVE-RELATED"/>
    <property type="match status" value="1"/>
</dbReference>
<evidence type="ECO:0000256" key="2">
    <source>
        <dbReference type="ARBA" id="ARBA00022771"/>
    </source>
</evidence>
<evidence type="ECO:0000256" key="5">
    <source>
        <dbReference type="SAM" id="MobiDB-lite"/>
    </source>
</evidence>
<gene>
    <name evidence="8" type="primary">LOC108842763</name>
</gene>
<accession>A0A6J0MH90</accession>
<evidence type="ECO:0000313" key="7">
    <source>
        <dbReference type="Proteomes" id="UP000504610"/>
    </source>
</evidence>
<dbReference type="InterPro" id="IPR018290">
    <property type="entry name" value="MULE_transposase_N"/>
</dbReference>
<feature type="region of interest" description="Disordered" evidence="5">
    <location>
        <begin position="138"/>
        <end position="157"/>
    </location>
</feature>
<keyword evidence="2 4" id="KW-0863">Zinc-finger</keyword>
<dbReference type="OrthoDB" id="1059235at2759"/>
<proteinExistence type="predicted"/>
<keyword evidence="7" id="KW-1185">Reference proteome</keyword>
<feature type="compositionally biased region" description="Gly residues" evidence="5">
    <location>
        <begin position="765"/>
        <end position="779"/>
    </location>
</feature>
<organism evidence="7 8">
    <name type="scientific">Raphanus sativus</name>
    <name type="common">Radish</name>
    <name type="synonym">Raphanus raphanistrum var. sativus</name>
    <dbReference type="NCBI Taxonomy" id="3726"/>
    <lineage>
        <taxon>Eukaryota</taxon>
        <taxon>Viridiplantae</taxon>
        <taxon>Streptophyta</taxon>
        <taxon>Embryophyta</taxon>
        <taxon>Tracheophyta</taxon>
        <taxon>Spermatophyta</taxon>
        <taxon>Magnoliopsida</taxon>
        <taxon>eudicotyledons</taxon>
        <taxon>Gunneridae</taxon>
        <taxon>Pentapetalae</taxon>
        <taxon>rosids</taxon>
        <taxon>malvids</taxon>
        <taxon>Brassicales</taxon>
        <taxon>Brassicaceae</taxon>
        <taxon>Brassiceae</taxon>
        <taxon>Raphanus</taxon>
    </lineage>
</organism>
<dbReference type="Proteomes" id="UP000504610">
    <property type="component" value="Chromosome 1"/>
</dbReference>
<reference evidence="7" key="1">
    <citation type="journal article" date="2019" name="Database">
        <title>The radish genome database (RadishGD): an integrated information resource for radish genomics.</title>
        <authorList>
            <person name="Yu H.J."/>
            <person name="Baek S."/>
            <person name="Lee Y.J."/>
            <person name="Cho A."/>
            <person name="Mun J.H."/>
        </authorList>
    </citation>
    <scope>NUCLEOTIDE SEQUENCE [LARGE SCALE GENOMIC DNA]</scope>
    <source>
        <strain evidence="7">cv. WK10039</strain>
    </source>
</reference>
<dbReference type="KEGG" id="rsz:108842763"/>
<dbReference type="GeneID" id="108842763"/>
<feature type="compositionally biased region" description="Low complexity" evidence="5">
    <location>
        <begin position="743"/>
        <end position="761"/>
    </location>
</feature>
<dbReference type="RefSeq" id="XP_018471288.1">
    <property type="nucleotide sequence ID" value="XM_018615786.1"/>
</dbReference>
<dbReference type="PANTHER" id="PTHR31973:SF187">
    <property type="entry name" value="MUTATOR TRANSPOSASE MUDRA PROTEIN"/>
    <property type="match status" value="1"/>
</dbReference>
<dbReference type="Pfam" id="PF04434">
    <property type="entry name" value="SWIM"/>
    <property type="match status" value="1"/>
</dbReference>
<feature type="compositionally biased region" description="Basic and acidic residues" evidence="5">
    <location>
        <begin position="141"/>
        <end position="150"/>
    </location>
</feature>
<reference evidence="8" key="2">
    <citation type="submission" date="2025-08" db="UniProtKB">
        <authorList>
            <consortium name="RefSeq"/>
        </authorList>
    </citation>
    <scope>IDENTIFICATION</scope>
    <source>
        <tissue evidence="8">Leaf</tissue>
    </source>
</reference>
<evidence type="ECO:0000256" key="3">
    <source>
        <dbReference type="ARBA" id="ARBA00022833"/>
    </source>
</evidence>
<dbReference type="Pfam" id="PF10532">
    <property type="entry name" value="Plant_all_beta"/>
    <property type="match status" value="1"/>
</dbReference>
<name>A0A6J0MH90_RAPSA</name>
<feature type="region of interest" description="Disordered" evidence="5">
    <location>
        <begin position="733"/>
        <end position="779"/>
    </location>
</feature>
<dbReference type="InterPro" id="IPR006564">
    <property type="entry name" value="Znf_PMZ"/>
</dbReference>
<protein>
    <submittedName>
        <fullName evidence="8">Uncharacterized protein LOC108842763</fullName>
    </submittedName>
</protein>
<dbReference type="AlphaFoldDB" id="A0A6J0MH90"/>
<dbReference type="SMART" id="SM00575">
    <property type="entry name" value="ZnF_PMZ"/>
    <property type="match status" value="1"/>
</dbReference>
<feature type="domain" description="SWIM-type" evidence="6">
    <location>
        <begin position="632"/>
        <end position="664"/>
    </location>
</feature>
<dbReference type="Pfam" id="PF10551">
    <property type="entry name" value="MULE"/>
    <property type="match status" value="1"/>
</dbReference>
<evidence type="ECO:0000256" key="4">
    <source>
        <dbReference type="PROSITE-ProRule" id="PRU00325"/>
    </source>
</evidence>
<dbReference type="GO" id="GO:0008270">
    <property type="term" value="F:zinc ion binding"/>
    <property type="evidence" value="ECO:0007669"/>
    <property type="project" value="UniProtKB-KW"/>
</dbReference>
<dbReference type="InterPro" id="IPR004332">
    <property type="entry name" value="Transposase_MuDR"/>
</dbReference>
<evidence type="ECO:0000259" key="6">
    <source>
        <dbReference type="PROSITE" id="PS50966"/>
    </source>
</evidence>
<dbReference type="Pfam" id="PF03108">
    <property type="entry name" value="DBD_Tnp_Mut"/>
    <property type="match status" value="1"/>
</dbReference>
<evidence type="ECO:0000256" key="1">
    <source>
        <dbReference type="ARBA" id="ARBA00022723"/>
    </source>
</evidence>
<dbReference type="PROSITE" id="PS50966">
    <property type="entry name" value="ZF_SWIM"/>
    <property type="match status" value="1"/>
</dbReference>
<keyword evidence="3" id="KW-0862">Zinc</keyword>
<sequence length="779" mass="89051">MDSGAAVVIHFDHGGDRHISTLVMKGRYEEITYSRLVDRICKKMNIDVAATKLQLSYFPLVVDNNKRPSYILDDEDVLGYLMEVDKKNRRSVLHVELSEIVSENQSNEQFSMNEEIQNGGRANDGMVGVEELAIVPQKQSDGYEHEKSNEEVDEMDDREEMAAVTPAEEPVVNIEWDDGIDMSLHQEFATKDEVRDLVDKGVHSNCFEVDILKSNPNLYVLKCRGVGCRWYLRAAKLKKSDFFTIRTYRKMHTCSRGEGSITKRGKRGTPSMVASVVHADYPGQFKTPDPKTLISLVKNKLGVKVSYSTALRGKHQAVSDLRGNPEESFARLPSYLYMLEKMNPDTITRLVVDETNQFKYMFFALGACIEGFKAMRKVIIMDGTHLKGVYKGVLLIATAQDPDHHHYPLAFAVVDGEKNASWEWFLTTLKTLIPDDPQLVFCTDRNQSIIKKVHEVYPLAIHGYCNYHLSNNVSGACSNVNKKGVAKKFRKIAGIYSEIEFRNSYNDFRRTYPQAADYLDDSVHETKWARCKFPGERYNIDTTNTVESINGVLKEPRKYALLPMIDVVVGKIVEWFNKYRDLSLRVPERQILVPHVHGILHHNYPKAKKLEVRELNKFERHYNVIGKDGQGYFVDLSNRSCYCRCFDIDRYPCVHALAAIIARGEMAEHYCSRYYWMEQWTLAYYRTVYPVPHHSSWESYGIPEEIRSRVVFPPYVEKKKGRLQVTRFPSAGEYRRKKKKKYPPLVGENDGSDSDGSGSEESSSEGGGNEGGGNEENVE</sequence>
<dbReference type="InterPro" id="IPR007527">
    <property type="entry name" value="Znf_SWIM"/>
</dbReference>
<evidence type="ECO:0000313" key="8">
    <source>
        <dbReference type="RefSeq" id="XP_018471288.1"/>
    </source>
</evidence>